<proteinExistence type="predicted"/>
<comment type="caution">
    <text evidence="1">The sequence shown here is derived from an EMBL/GenBank/DDBJ whole genome shotgun (WGS) entry which is preliminary data.</text>
</comment>
<name>A0AAE0F430_9CHLO</name>
<reference evidence="1 2" key="1">
    <citation type="journal article" date="2015" name="Genome Biol. Evol.">
        <title>Comparative Genomics of a Bacterivorous Green Alga Reveals Evolutionary Causalities and Consequences of Phago-Mixotrophic Mode of Nutrition.</title>
        <authorList>
            <person name="Burns J.A."/>
            <person name="Paasch A."/>
            <person name="Narechania A."/>
            <person name="Kim E."/>
        </authorList>
    </citation>
    <scope>NUCLEOTIDE SEQUENCE [LARGE SCALE GENOMIC DNA]</scope>
    <source>
        <strain evidence="1 2">PLY_AMNH</strain>
    </source>
</reference>
<accession>A0AAE0F430</accession>
<gene>
    <name evidence="1" type="ORF">CYMTET_39607</name>
</gene>
<organism evidence="1 2">
    <name type="scientific">Cymbomonas tetramitiformis</name>
    <dbReference type="NCBI Taxonomy" id="36881"/>
    <lineage>
        <taxon>Eukaryota</taxon>
        <taxon>Viridiplantae</taxon>
        <taxon>Chlorophyta</taxon>
        <taxon>Pyramimonadophyceae</taxon>
        <taxon>Pyramimonadales</taxon>
        <taxon>Pyramimonadaceae</taxon>
        <taxon>Cymbomonas</taxon>
    </lineage>
</organism>
<evidence type="ECO:0000313" key="1">
    <source>
        <dbReference type="EMBL" id="KAK3251063.1"/>
    </source>
</evidence>
<protein>
    <submittedName>
        <fullName evidence="1">Uncharacterized protein</fullName>
    </submittedName>
</protein>
<dbReference type="Proteomes" id="UP001190700">
    <property type="component" value="Unassembled WGS sequence"/>
</dbReference>
<evidence type="ECO:0000313" key="2">
    <source>
        <dbReference type="Proteomes" id="UP001190700"/>
    </source>
</evidence>
<dbReference type="EMBL" id="LGRX02026318">
    <property type="protein sequence ID" value="KAK3251063.1"/>
    <property type="molecule type" value="Genomic_DNA"/>
</dbReference>
<dbReference type="AlphaFoldDB" id="A0AAE0F430"/>
<sequence length="245" mass="27932">MSFNDSLRHSMQTFIASDAEWAILRHIARDDEVAVRNALQQRNPPRLSETELGQAATHGSMKVLNMYVDDFYEDFRFCSTLAEMALTSGNFAIFEWGVHRTMDAALVTDHRAKNGKRTRTDMENPEWKLWFDALAYMTVVAARAGQTEALIWMLTGEYKEHFRNPFPEFCLYTEATNHAQWETVRCMMDHNVEGILSPDTQRVLLALTKESFVGEDLKAATLVLENAFDKEGAENKNSSLNANIP</sequence>
<keyword evidence="2" id="KW-1185">Reference proteome</keyword>